<evidence type="ECO:0000313" key="3">
    <source>
        <dbReference type="EMBL" id="MBK1789435.1"/>
    </source>
</evidence>
<protein>
    <submittedName>
        <fullName evidence="3">Uncharacterized protein</fullName>
    </submittedName>
</protein>
<keyword evidence="1" id="KW-0812">Transmembrane</keyword>
<feature type="transmembrane region" description="Helical" evidence="1">
    <location>
        <begin position="198"/>
        <end position="216"/>
    </location>
</feature>
<dbReference type="RefSeq" id="WP_200326342.1">
    <property type="nucleotide sequence ID" value="NZ_JAENJH010000020.1"/>
</dbReference>
<reference evidence="3" key="1">
    <citation type="submission" date="2020-12" db="EMBL/GenBank/DDBJ databases">
        <title>Prauserella sp. ASG 168, a novel actinomycete isolated from cave rock.</title>
        <authorList>
            <person name="Suriyachadkun C."/>
        </authorList>
    </citation>
    <scope>NUCLEOTIDE SEQUENCE</scope>
    <source>
        <strain evidence="3">ASG 168</strain>
    </source>
</reference>
<gene>
    <name evidence="3" type="ORF">JHE00_34335</name>
</gene>
<dbReference type="AlphaFoldDB" id="A0A934QZ50"/>
<keyword evidence="2" id="KW-0732">Signal</keyword>
<organism evidence="3 4">
    <name type="scientific">Prauserella cavernicola</name>
    <dbReference type="NCBI Taxonomy" id="2800127"/>
    <lineage>
        <taxon>Bacteria</taxon>
        <taxon>Bacillati</taxon>
        <taxon>Actinomycetota</taxon>
        <taxon>Actinomycetes</taxon>
        <taxon>Pseudonocardiales</taxon>
        <taxon>Pseudonocardiaceae</taxon>
        <taxon>Prauserella</taxon>
    </lineage>
</organism>
<feature type="signal peptide" evidence="2">
    <location>
        <begin position="1"/>
        <end position="25"/>
    </location>
</feature>
<dbReference type="Proteomes" id="UP000635245">
    <property type="component" value="Unassembled WGS sequence"/>
</dbReference>
<evidence type="ECO:0000256" key="1">
    <source>
        <dbReference type="SAM" id="Phobius"/>
    </source>
</evidence>
<evidence type="ECO:0000256" key="2">
    <source>
        <dbReference type="SAM" id="SignalP"/>
    </source>
</evidence>
<proteinExistence type="predicted"/>
<dbReference type="EMBL" id="JAENJH010000020">
    <property type="protein sequence ID" value="MBK1789435.1"/>
    <property type="molecule type" value="Genomic_DNA"/>
</dbReference>
<keyword evidence="1" id="KW-0472">Membrane</keyword>
<keyword evidence="4" id="KW-1185">Reference proteome</keyword>
<feature type="chain" id="PRO_5037113258" evidence="2">
    <location>
        <begin position="26"/>
        <end position="226"/>
    </location>
</feature>
<name>A0A934QZ50_9PSEU</name>
<keyword evidence="1" id="KW-1133">Transmembrane helix</keyword>
<sequence length="226" mass="23470">MRTRILAPGLLAGVALLGLATPAAAQTEPAPPQLVSADITITLSADGDDVVRGTYRLAEPADAPTPLELLVVPRTGAEVTELTAGDGLTDLGPVEGIRAGATLPSGTTEYTVEQRVQRSADEYGIPLAIPDVATGRGADVRITVALPEGQRLVGDAMPAFDVRAGDGDRVELSHTGRSLPSVIVAEYGTTSRASLGTVSSYTGLVLITLVIAGWLFHSIRKERVRP</sequence>
<accession>A0A934QZ50</accession>
<evidence type="ECO:0000313" key="4">
    <source>
        <dbReference type="Proteomes" id="UP000635245"/>
    </source>
</evidence>
<comment type="caution">
    <text evidence="3">The sequence shown here is derived from an EMBL/GenBank/DDBJ whole genome shotgun (WGS) entry which is preliminary data.</text>
</comment>